<evidence type="ECO:0000256" key="2">
    <source>
        <dbReference type="SAM" id="Phobius"/>
    </source>
</evidence>
<feature type="transmembrane region" description="Helical" evidence="2">
    <location>
        <begin position="53"/>
        <end position="76"/>
    </location>
</feature>
<dbReference type="KEGG" id="tgr:Tgr7_2064"/>
<name>B8GTQ0_THISH</name>
<dbReference type="HOGENOM" id="CLU_2057695_0_0_6"/>
<keyword evidence="2" id="KW-0812">Transmembrane</keyword>
<evidence type="ECO:0000256" key="1">
    <source>
        <dbReference type="SAM" id="MobiDB-lite"/>
    </source>
</evidence>
<evidence type="ECO:0000313" key="3">
    <source>
        <dbReference type="EMBL" id="ACL73144.1"/>
    </source>
</evidence>
<keyword evidence="4" id="KW-1185">Reference proteome</keyword>
<dbReference type="EMBL" id="CP001339">
    <property type="protein sequence ID" value="ACL73144.1"/>
    <property type="molecule type" value="Genomic_DNA"/>
</dbReference>
<organism evidence="3 4">
    <name type="scientific">Thioalkalivibrio sulfidiphilus (strain HL-EbGR7)</name>
    <dbReference type="NCBI Taxonomy" id="396588"/>
    <lineage>
        <taxon>Bacteria</taxon>
        <taxon>Pseudomonadati</taxon>
        <taxon>Pseudomonadota</taxon>
        <taxon>Gammaproteobacteria</taxon>
        <taxon>Chromatiales</taxon>
        <taxon>Ectothiorhodospiraceae</taxon>
        <taxon>Thioalkalivibrio</taxon>
    </lineage>
</organism>
<dbReference type="eggNOG" id="ENOG50346YK">
    <property type="taxonomic scope" value="Bacteria"/>
</dbReference>
<evidence type="ECO:0000313" key="4">
    <source>
        <dbReference type="Proteomes" id="UP000002383"/>
    </source>
</evidence>
<sequence precursor="true">MNRILLSLAAPPLAVCHYGCARRCAAPIGAFWLTGIVGLVYGGLGGPLNNGSVAWWVVGIGVLLWGVAAIWTLLTVQGVDDDRSRVSGSNRLCQALAGSGSRLDESDPLEEVERSRREE</sequence>
<evidence type="ECO:0008006" key="5">
    <source>
        <dbReference type="Google" id="ProtNLM"/>
    </source>
</evidence>
<protein>
    <recommendedName>
        <fullName evidence="5">Transmembrane protein</fullName>
    </recommendedName>
</protein>
<keyword evidence="2" id="KW-0472">Membrane</keyword>
<gene>
    <name evidence="3" type="ordered locus">Tgr7_2064</name>
</gene>
<dbReference type="OrthoDB" id="5785130at2"/>
<dbReference type="Proteomes" id="UP000002383">
    <property type="component" value="Chromosome"/>
</dbReference>
<feature type="region of interest" description="Disordered" evidence="1">
    <location>
        <begin position="98"/>
        <end position="119"/>
    </location>
</feature>
<dbReference type="RefSeq" id="WP_012638623.1">
    <property type="nucleotide sequence ID" value="NC_011901.1"/>
</dbReference>
<proteinExistence type="predicted"/>
<dbReference type="AlphaFoldDB" id="B8GTQ0"/>
<accession>B8GTQ0</accession>
<reference evidence="3 4" key="1">
    <citation type="journal article" date="2011" name="Stand. Genomic Sci.">
        <title>Complete genome sequence of 'Thioalkalivibrio sulfidophilus' HL-EbGr7.</title>
        <authorList>
            <person name="Muyzer G."/>
            <person name="Sorokin D.Y."/>
            <person name="Mavromatis K."/>
            <person name="Lapidus A."/>
            <person name="Clum A."/>
            <person name="Ivanova N."/>
            <person name="Pati A."/>
            <person name="d'Haeseleer P."/>
            <person name="Woyke T."/>
            <person name="Kyrpides N.C."/>
        </authorList>
    </citation>
    <scope>NUCLEOTIDE SEQUENCE [LARGE SCALE GENOMIC DNA]</scope>
    <source>
        <strain evidence="3 4">HL-EbGR7</strain>
    </source>
</reference>
<keyword evidence="2" id="KW-1133">Transmembrane helix</keyword>